<organism evidence="8 9">
    <name type="scientific">Exophiala oligosperma</name>
    <dbReference type="NCBI Taxonomy" id="215243"/>
    <lineage>
        <taxon>Eukaryota</taxon>
        <taxon>Fungi</taxon>
        <taxon>Dikarya</taxon>
        <taxon>Ascomycota</taxon>
        <taxon>Pezizomycotina</taxon>
        <taxon>Eurotiomycetes</taxon>
        <taxon>Chaetothyriomycetidae</taxon>
        <taxon>Chaetothyriales</taxon>
        <taxon>Herpotrichiellaceae</taxon>
        <taxon>Exophiala</taxon>
    </lineage>
</organism>
<evidence type="ECO:0000256" key="1">
    <source>
        <dbReference type="ARBA" id="ARBA00004201"/>
    </source>
</evidence>
<dbReference type="GO" id="GO:0031087">
    <property type="term" value="P:deadenylation-independent decapping of nuclear-transcribed mRNA"/>
    <property type="evidence" value="ECO:0007669"/>
    <property type="project" value="InterPro"/>
</dbReference>
<evidence type="ECO:0000259" key="7">
    <source>
        <dbReference type="Pfam" id="PF24106"/>
    </source>
</evidence>
<dbReference type="Pfam" id="PF24106">
    <property type="entry name" value="Beta-prop_EDC4L"/>
    <property type="match status" value="1"/>
</dbReference>
<feature type="compositionally biased region" description="Polar residues" evidence="6">
    <location>
        <begin position="1293"/>
        <end position="1317"/>
    </location>
</feature>
<dbReference type="FunFam" id="2.130.10.10:FF:000817">
    <property type="entry name" value="WGS project CABT00000000 data, contig 2.15"/>
    <property type="match status" value="1"/>
</dbReference>
<protein>
    <recommendedName>
        <fullName evidence="7">EDC4-like protein pdc1 beta-propeller domain-containing protein</fullName>
    </recommendedName>
</protein>
<dbReference type="GO" id="GO:0000932">
    <property type="term" value="C:P-body"/>
    <property type="evidence" value="ECO:0007669"/>
    <property type="project" value="UniProtKB-SubCell"/>
</dbReference>
<feature type="region of interest" description="Disordered" evidence="6">
    <location>
        <begin position="917"/>
        <end position="1049"/>
    </location>
</feature>
<feature type="compositionally biased region" description="Acidic residues" evidence="6">
    <location>
        <begin position="400"/>
        <end position="409"/>
    </location>
</feature>
<feature type="compositionally biased region" description="Basic and acidic residues" evidence="6">
    <location>
        <begin position="385"/>
        <end position="395"/>
    </location>
</feature>
<feature type="compositionally biased region" description="Basic and acidic residues" evidence="6">
    <location>
        <begin position="342"/>
        <end position="352"/>
    </location>
</feature>
<keyword evidence="9" id="KW-1185">Reference proteome</keyword>
<comment type="subcellular location">
    <subcellularLocation>
        <location evidence="1">Cytoplasm</location>
        <location evidence="1">P-body</location>
    </subcellularLocation>
</comment>
<keyword evidence="4" id="KW-0853">WD repeat</keyword>
<proteinExistence type="inferred from homology"/>
<dbReference type="InterPro" id="IPR015943">
    <property type="entry name" value="WD40/YVTN_repeat-like_dom_sf"/>
</dbReference>
<evidence type="ECO:0000256" key="5">
    <source>
        <dbReference type="ARBA" id="ARBA00022737"/>
    </source>
</evidence>
<dbReference type="PANTHER" id="PTHR15598:SF5">
    <property type="entry name" value="ENHANCER OF MRNA-DECAPPING PROTEIN 4"/>
    <property type="match status" value="1"/>
</dbReference>
<dbReference type="STRING" id="215243.A0A0D2AGH6"/>
<comment type="similarity">
    <text evidence="2">Belongs to the WD repeat EDC4 family.</text>
</comment>
<feature type="region of interest" description="Disordered" evidence="6">
    <location>
        <begin position="1"/>
        <end position="72"/>
    </location>
</feature>
<gene>
    <name evidence="8" type="ORF">PV06_09027</name>
</gene>
<dbReference type="VEuPathDB" id="FungiDB:PV06_09027"/>
<keyword evidence="3" id="KW-0963">Cytoplasm</keyword>
<dbReference type="EMBL" id="KN847340">
    <property type="protein sequence ID" value="KIW39236.1"/>
    <property type="molecule type" value="Genomic_DNA"/>
</dbReference>
<sequence>MSNNDLQALFANLKPKARDSPAPSQASNGLSTGGFPPQSANAAAQPLPSTPPAFASFGNVRSQPAAVPSQGGAVTAQSLLNLLNFGAASQPTANIGATSPTPAVAQTPNNENVLPKSEEGGNTARGPSLSASDLVAKFMSPPPAKPSTAPKSPFNLEDQGGGGHEPSSATAQHASQDALLKLLSKAQPGNVGRQISVDRVRPKQQQSEPEDKSPNHSSPDAVSLPVRVFGASPATTGGQEQNGHNPAVDSGVENKPLFTYVNPFEALQASRSQTQKTKTPIPAVSASDIPVPSIESAHDNIQEGASPVATPEQITKRKILTPRLPSTSRQGTLSREPSVSVPEKEIETEMTEKEKRAQLERLFGVPKPPVVEKPEVMNEPSNGIQHDDHPDKPTEADANGGDEWEDAEESPSKESGERVIPVYNFPIKPFVSISLKLDTPSDVSIRDDGVMEISRLKKEFDQLDRSLAVATAKYITYALIKSGGMRIIRQDDGSDRQVFKNSHDRIFNVAFCTTSLNGPASDEQAVLGTGVSGAVYYATIQKEGNDLFEKNELESETLIFPPHPPADENTAGGVLKTRAKRSSRHPEFFAIGRGKAIHLIWPAAALSSRYGVDENNRRVDVEKLFSERAFRISTGKAGKDFTFSEDDSLIVSLDKTGRLRFWDIRKLIEESNATAAHDAGLTVDTPLLSLSTASPAEKSWPTSVLFVDKSRPYIKGGALRYVLVGLRQNHTLQLWDIALGKAVQEINFPHENETDGICSVNYHPNSGIIVVGHPTRNSLFFIHLSAPRYTLSSSCSQAAFVQRIALKDPELPKPESTACMSGIREISFSGRGQLRSVELLPIYRGTDDKKTIDEKAALFELYVVHSKGVTCLTINKEDLGWNADSKVVHGISAADEGLISLKELRLGSVIEETQSSKIPVEDAPQASKASKKKSAKKAETSTERTEAAPLEVQEPSKAASAPLAVPEPQAEPVPSEGTSNKQSKKSKKKAAQATDLSASDKPASRTSSPSKQQPVSAQASVEPGYTTSEDPSTRKPVPTAAEESSNKAVSVGISGDWLDKELKKLERVVAGEFRNELTVLYQNIQNDRVVQDQSNIRNQQKLLEVVSNTLTNNVDKAMSRIVSAQMQHSVVPAVTSATLQAVSGQVGDAVQKSLQSLVPQELGARLPVAINAALQSPQMSRTIADTISQKISKQMEAQLVEILQKQIVPAFKTLAVSAAEKAASDVEVRFRNEIRQLETARQHDMDRLEKLGQVLQATTETLQQMSNSQVAFQNQILKDRRQLALLGEGSTPGGSLQVSTARMTPSPQSLGHQSMPKQKTKEQAEFDEITDLMNEGRYEEGSIKWLQSSQPVDLFDKLFIHYTPEYLATDVSPLIAFSIAITIGNSLGTNTARRLEWILAAFEAVDVSVCDGSYMHFVASLTFTFQDPEIADLAQHAPALLTSLITKLESLYMTIAERDPRDPALQLMPLVSRKAKDLRTALLGAVGLGRGGRMG</sequence>
<evidence type="ECO:0000313" key="8">
    <source>
        <dbReference type="EMBL" id="KIW39236.1"/>
    </source>
</evidence>
<feature type="compositionally biased region" description="Polar residues" evidence="6">
    <location>
        <begin position="93"/>
        <end position="112"/>
    </location>
</feature>
<dbReference type="GeneID" id="27361101"/>
<feature type="compositionally biased region" description="Polar residues" evidence="6">
    <location>
        <begin position="324"/>
        <end position="337"/>
    </location>
</feature>
<feature type="region of interest" description="Disordered" evidence="6">
    <location>
        <begin position="1291"/>
        <end position="1320"/>
    </location>
</feature>
<feature type="compositionally biased region" description="Polar residues" evidence="6">
    <location>
        <begin position="233"/>
        <end position="244"/>
    </location>
</feature>
<feature type="compositionally biased region" description="Polar residues" evidence="6">
    <location>
        <begin position="1004"/>
        <end position="1030"/>
    </location>
</feature>
<evidence type="ECO:0000256" key="2">
    <source>
        <dbReference type="ARBA" id="ARBA00009639"/>
    </source>
</evidence>
<name>A0A0D2AGH6_9EURO</name>
<feature type="region of interest" description="Disordered" evidence="6">
    <location>
        <begin position="369"/>
        <end position="416"/>
    </location>
</feature>
<dbReference type="SUPFAM" id="SSF50978">
    <property type="entry name" value="WD40 repeat-like"/>
    <property type="match status" value="1"/>
</dbReference>
<evidence type="ECO:0000256" key="3">
    <source>
        <dbReference type="ARBA" id="ARBA00022490"/>
    </source>
</evidence>
<dbReference type="InterPro" id="IPR036322">
    <property type="entry name" value="WD40_repeat_dom_sf"/>
</dbReference>
<evidence type="ECO:0000256" key="4">
    <source>
        <dbReference type="ARBA" id="ARBA00022574"/>
    </source>
</evidence>
<dbReference type="InterPro" id="IPR055393">
    <property type="entry name" value="Beta-prop_EDC4L"/>
</dbReference>
<dbReference type="RefSeq" id="XP_016259452.1">
    <property type="nucleotide sequence ID" value="XM_016410430.1"/>
</dbReference>
<dbReference type="OrthoDB" id="21128at2759"/>
<dbReference type="Proteomes" id="UP000053342">
    <property type="component" value="Unassembled WGS sequence"/>
</dbReference>
<feature type="compositionally biased region" description="Basic and acidic residues" evidence="6">
    <location>
        <begin position="936"/>
        <end position="946"/>
    </location>
</feature>
<dbReference type="PANTHER" id="PTHR15598">
    <property type="entry name" value="ENHANCER OF MRNA-DECAPPING PROTEIN 4"/>
    <property type="match status" value="1"/>
</dbReference>
<accession>A0A0D2AGH6</accession>
<dbReference type="InterPro" id="IPR045152">
    <property type="entry name" value="EDC4-like"/>
</dbReference>
<dbReference type="Gene3D" id="2.130.10.10">
    <property type="entry name" value="YVTN repeat-like/Quinoprotein amine dehydrogenase"/>
    <property type="match status" value="1"/>
</dbReference>
<feature type="domain" description="EDC4-like protein pdc1 beta-propeller" evidence="7">
    <location>
        <begin position="629"/>
        <end position="784"/>
    </location>
</feature>
<reference evidence="8 9" key="1">
    <citation type="submission" date="2015-01" db="EMBL/GenBank/DDBJ databases">
        <title>The Genome Sequence of Exophiala oligosperma CBS72588.</title>
        <authorList>
            <consortium name="The Broad Institute Genomics Platform"/>
            <person name="Cuomo C."/>
            <person name="de Hoog S."/>
            <person name="Gorbushina A."/>
            <person name="Stielow B."/>
            <person name="Teixiera M."/>
            <person name="Abouelleil A."/>
            <person name="Chapman S.B."/>
            <person name="Priest M."/>
            <person name="Young S.K."/>
            <person name="Wortman J."/>
            <person name="Nusbaum C."/>
            <person name="Birren B."/>
        </authorList>
    </citation>
    <scope>NUCLEOTIDE SEQUENCE [LARGE SCALE GENOMIC DNA]</scope>
    <source>
        <strain evidence="8 9">CBS 72588</strain>
    </source>
</reference>
<feature type="region of interest" description="Disordered" evidence="6">
    <location>
        <begin position="93"/>
        <end position="253"/>
    </location>
</feature>
<keyword evidence="5" id="KW-0677">Repeat</keyword>
<feature type="region of interest" description="Disordered" evidence="6">
    <location>
        <begin position="319"/>
        <end position="352"/>
    </location>
</feature>
<evidence type="ECO:0000256" key="6">
    <source>
        <dbReference type="SAM" id="MobiDB-lite"/>
    </source>
</evidence>
<evidence type="ECO:0000313" key="9">
    <source>
        <dbReference type="Proteomes" id="UP000053342"/>
    </source>
</evidence>